<dbReference type="EMBL" id="RYFG02000116">
    <property type="protein sequence ID" value="TRW90767.1"/>
    <property type="molecule type" value="Genomic_DNA"/>
</dbReference>
<proteinExistence type="inferred from homology"/>
<dbReference type="Gene3D" id="3.90.870.20">
    <property type="entry name" value="Carbamoyltransferase, C-terminal domain"/>
    <property type="match status" value="1"/>
</dbReference>
<comment type="similarity">
    <text evidence="1">Belongs to the NodU/CmcH family.</text>
</comment>
<dbReference type="InterPro" id="IPR043129">
    <property type="entry name" value="ATPase_NBD"/>
</dbReference>
<dbReference type="Pfam" id="PF02543">
    <property type="entry name" value="Carbam_trans_N"/>
    <property type="match status" value="1"/>
</dbReference>
<dbReference type="Proteomes" id="UP000733744">
    <property type="component" value="Unassembled WGS sequence"/>
</dbReference>
<name>A0ABY3C7G5_9GAMM</name>
<dbReference type="Pfam" id="PF16861">
    <property type="entry name" value="Carbam_trans_C"/>
    <property type="match status" value="1"/>
</dbReference>
<dbReference type="PANTHER" id="PTHR34847:SF1">
    <property type="entry name" value="NODULATION PROTEIN U"/>
    <property type="match status" value="1"/>
</dbReference>
<dbReference type="CDD" id="cd24098">
    <property type="entry name" value="ASKHA_NBD_TobZ_N"/>
    <property type="match status" value="1"/>
</dbReference>
<feature type="domain" description="Carbamoyltransferase C-terminal" evidence="3">
    <location>
        <begin position="429"/>
        <end position="602"/>
    </location>
</feature>
<dbReference type="SUPFAM" id="SSF53067">
    <property type="entry name" value="Actin-like ATPase domain"/>
    <property type="match status" value="1"/>
</dbReference>
<evidence type="ECO:0000259" key="2">
    <source>
        <dbReference type="Pfam" id="PF02543"/>
    </source>
</evidence>
<evidence type="ECO:0000313" key="5">
    <source>
        <dbReference type="Proteomes" id="UP000733744"/>
    </source>
</evidence>
<organism evidence="4 5">
    <name type="scientific">Candidatus Methylobacter oryzae</name>
    <dbReference type="NCBI Taxonomy" id="2497749"/>
    <lineage>
        <taxon>Bacteria</taxon>
        <taxon>Pseudomonadati</taxon>
        <taxon>Pseudomonadota</taxon>
        <taxon>Gammaproteobacteria</taxon>
        <taxon>Methylococcales</taxon>
        <taxon>Methylococcaceae</taxon>
        <taxon>Methylobacter</taxon>
    </lineage>
</organism>
<evidence type="ECO:0000256" key="1">
    <source>
        <dbReference type="ARBA" id="ARBA00006129"/>
    </source>
</evidence>
<dbReference type="PANTHER" id="PTHR34847">
    <property type="entry name" value="NODULATION PROTEIN U"/>
    <property type="match status" value="1"/>
</dbReference>
<dbReference type="InterPro" id="IPR031730">
    <property type="entry name" value="Carbam_trans_C"/>
</dbReference>
<evidence type="ECO:0008006" key="6">
    <source>
        <dbReference type="Google" id="ProtNLM"/>
    </source>
</evidence>
<keyword evidence="5" id="KW-1185">Reference proteome</keyword>
<dbReference type="InterPro" id="IPR038152">
    <property type="entry name" value="Carbam_trans_C_sf"/>
</dbReference>
<evidence type="ECO:0000259" key="3">
    <source>
        <dbReference type="Pfam" id="PF16861"/>
    </source>
</evidence>
<feature type="domain" description="Carbamoyltransferase" evidence="2">
    <location>
        <begin position="3"/>
        <end position="373"/>
    </location>
</feature>
<dbReference type="Gene3D" id="3.30.420.40">
    <property type="match status" value="2"/>
</dbReference>
<comment type="caution">
    <text evidence="4">The sequence shown here is derived from an EMBL/GenBank/DDBJ whole genome shotgun (WGS) entry which is preliminary data.</text>
</comment>
<dbReference type="InterPro" id="IPR051338">
    <property type="entry name" value="NodU/CmcH_Carbamoyltrnsfr"/>
</dbReference>
<protein>
    <recommendedName>
        <fullName evidence="6">Carbamoyltransferase</fullName>
    </recommendedName>
</protein>
<sequence length="602" mass="68447">MYILGISCFYHDSAAALLHDGNLIAAAEEERFSRKKHDWEFPHQAIAFCLSLAGISKENVDYFVFYEKPMIKFDRFYQTIIQSSPNLKHIYTNSWESPYKEKLWVKKELLKALDIPSKKLLFVEHHLSHAASSFFCSPYEEAAILTVDGVGEWATATIGRGTASFSSENSGNTGIELFKEIRYPHSLGLMYTSFTAFLGFRENSGEYKVMGMAPYGVPRYVDDIYKHIFEVDDDGGFRLDMDYIPITQSLPWNPRIISKKFIELFGPPREKESEFFTLTTHPNRDHPDWDEAVAAKNQHYADIAASIQVVTEETMLKMANYAYKSTGLKKLCMAGGCALNSVANGRIMRETPFEDVYIQPASADSGSALGAALYVYHALLKKPRKFIMEHPYWGKEYNDDEALSAINATGRSFEKVEDPDKLAHMITDDLLAGKVVSLCQGRFEWGPRSLGNRSIIADPRRAEMKSIVNEKIKFREPFRPFAPAILEERTCEFFEDIDDPKTHYPLRFMLSVHKTKKDKIDKIQAVSHEDGSGRVQTVRKEWNPLWHRTIELFGQATGVPVILNTSFNLRGEPMVTSPSDALKTFGKSGLETLYVGKYVVRK</sequence>
<dbReference type="RefSeq" id="WP_143733254.1">
    <property type="nucleotide sequence ID" value="NZ_RYFG02000116.1"/>
</dbReference>
<dbReference type="InterPro" id="IPR003696">
    <property type="entry name" value="Carbtransf_dom"/>
</dbReference>
<reference evidence="4 5" key="1">
    <citation type="journal article" date="2019" name="Antonie Van Leeuwenhoek">
        <title>Description of 'Ca. Methylobacter oryzae' KRF1, a novel species from the environmentally important Methylobacter clade 2.</title>
        <authorList>
            <person name="Khatri K."/>
            <person name="Mohite J.A."/>
            <person name="Pandit P.S."/>
            <person name="Bahulikar R."/>
            <person name="Rahalkar M.C."/>
        </authorList>
    </citation>
    <scope>NUCLEOTIDE SEQUENCE [LARGE SCALE GENOMIC DNA]</scope>
    <source>
        <strain evidence="4 5">KRF1</strain>
    </source>
</reference>
<evidence type="ECO:0000313" key="4">
    <source>
        <dbReference type="EMBL" id="TRW90767.1"/>
    </source>
</evidence>
<accession>A0ABY3C7G5</accession>
<gene>
    <name evidence="4" type="ORF">EKO24_018390</name>
</gene>